<keyword evidence="6 8" id="KW-0408">Iron</keyword>
<dbReference type="AlphaFoldDB" id="A0A6J1D641"/>
<evidence type="ECO:0000256" key="3">
    <source>
        <dbReference type="ARBA" id="ARBA00022617"/>
    </source>
</evidence>
<evidence type="ECO:0000256" key="7">
    <source>
        <dbReference type="ARBA" id="ARBA00048118"/>
    </source>
</evidence>
<evidence type="ECO:0000256" key="8">
    <source>
        <dbReference type="RuleBase" id="RU000625"/>
    </source>
</evidence>
<dbReference type="PANTHER" id="PTHR22924:SF39">
    <property type="entry name" value="NON-SYMBIOTIC HEMOGLOBIN 1"/>
    <property type="match status" value="1"/>
</dbReference>
<dbReference type="PANTHER" id="PTHR22924">
    <property type="entry name" value="LEGHEMOGLOBIN-RELATED"/>
    <property type="match status" value="1"/>
</dbReference>
<dbReference type="PRINTS" id="PR00188">
    <property type="entry name" value="PLANTGLOBIN"/>
</dbReference>
<gene>
    <name evidence="12" type="primary">LOC111017269</name>
</gene>
<name>A0A6J1D641_MOMCH</name>
<evidence type="ECO:0000256" key="9">
    <source>
        <dbReference type="SAM" id="MobiDB-lite"/>
    </source>
</evidence>
<dbReference type="CDD" id="cd14784">
    <property type="entry name" value="class1_nsHb-like"/>
    <property type="match status" value="1"/>
</dbReference>
<dbReference type="RefSeq" id="XP_022148666.1">
    <property type="nucleotide sequence ID" value="XM_022292974.1"/>
</dbReference>
<reference evidence="12" key="1">
    <citation type="submission" date="2025-08" db="UniProtKB">
        <authorList>
            <consortium name="RefSeq"/>
        </authorList>
    </citation>
    <scope>IDENTIFICATION</scope>
    <source>
        <strain evidence="12">OHB3-1</strain>
    </source>
</reference>
<dbReference type="InterPro" id="IPR012292">
    <property type="entry name" value="Globin/Proto"/>
</dbReference>
<dbReference type="Gene3D" id="1.10.490.10">
    <property type="entry name" value="Globins"/>
    <property type="match status" value="1"/>
</dbReference>
<dbReference type="PROSITE" id="PS01033">
    <property type="entry name" value="GLOBIN"/>
    <property type="match status" value="1"/>
</dbReference>
<evidence type="ECO:0000313" key="11">
    <source>
        <dbReference type="Proteomes" id="UP000504603"/>
    </source>
</evidence>
<evidence type="ECO:0000256" key="4">
    <source>
        <dbReference type="ARBA" id="ARBA00022723"/>
    </source>
</evidence>
<dbReference type="Proteomes" id="UP000504603">
    <property type="component" value="Unplaced"/>
</dbReference>
<dbReference type="Pfam" id="PF00042">
    <property type="entry name" value="Globin"/>
    <property type="match status" value="1"/>
</dbReference>
<feature type="region of interest" description="Disordered" evidence="9">
    <location>
        <begin position="1"/>
        <end position="20"/>
    </location>
</feature>
<dbReference type="InterPro" id="IPR009050">
    <property type="entry name" value="Globin-like_sf"/>
</dbReference>
<comment type="catalytic activity">
    <reaction evidence="7">
        <text>Fe(III)-heme b-[protein] + nitric oxide + H2O = Fe(II)-heme b-[protein] + nitrite + 2 H(+)</text>
        <dbReference type="Rhea" id="RHEA:77711"/>
        <dbReference type="Rhea" id="RHEA-COMP:18975"/>
        <dbReference type="Rhea" id="RHEA-COMP:18976"/>
        <dbReference type="ChEBI" id="CHEBI:15377"/>
        <dbReference type="ChEBI" id="CHEBI:15378"/>
        <dbReference type="ChEBI" id="CHEBI:16301"/>
        <dbReference type="ChEBI" id="CHEBI:16480"/>
        <dbReference type="ChEBI" id="CHEBI:55376"/>
        <dbReference type="ChEBI" id="CHEBI:60344"/>
    </reaction>
    <physiologicalReaction direction="right-to-left" evidence="7">
        <dbReference type="Rhea" id="RHEA:77713"/>
    </physiologicalReaction>
</comment>
<keyword evidence="3 8" id="KW-0349">Heme</keyword>
<feature type="domain" description="Globin" evidence="10">
    <location>
        <begin position="23"/>
        <end position="172"/>
    </location>
</feature>
<protein>
    <submittedName>
        <fullName evidence="12">Non-symbiotic hemoglobin 1</fullName>
    </submittedName>
</protein>
<evidence type="ECO:0000256" key="6">
    <source>
        <dbReference type="ARBA" id="ARBA00023004"/>
    </source>
</evidence>
<dbReference type="GO" id="GO:0016491">
    <property type="term" value="F:oxidoreductase activity"/>
    <property type="evidence" value="ECO:0007669"/>
    <property type="project" value="UniProtKB-KW"/>
</dbReference>
<keyword evidence="11" id="KW-1185">Reference proteome</keyword>
<dbReference type="InterPro" id="IPR000971">
    <property type="entry name" value="Globin"/>
</dbReference>
<dbReference type="GO" id="GO:0046872">
    <property type="term" value="F:metal ion binding"/>
    <property type="evidence" value="ECO:0007669"/>
    <property type="project" value="UniProtKB-KW"/>
</dbReference>
<keyword evidence="4 8" id="KW-0479">Metal-binding</keyword>
<organism evidence="11 12">
    <name type="scientific">Momordica charantia</name>
    <name type="common">Bitter gourd</name>
    <name type="synonym">Balsam pear</name>
    <dbReference type="NCBI Taxonomy" id="3673"/>
    <lineage>
        <taxon>Eukaryota</taxon>
        <taxon>Viridiplantae</taxon>
        <taxon>Streptophyta</taxon>
        <taxon>Embryophyta</taxon>
        <taxon>Tracheophyta</taxon>
        <taxon>Spermatophyta</taxon>
        <taxon>Magnoliopsida</taxon>
        <taxon>eudicotyledons</taxon>
        <taxon>Gunneridae</taxon>
        <taxon>Pentapetalae</taxon>
        <taxon>rosids</taxon>
        <taxon>fabids</taxon>
        <taxon>Cucurbitales</taxon>
        <taxon>Cucurbitaceae</taxon>
        <taxon>Momordiceae</taxon>
        <taxon>Momordica</taxon>
    </lineage>
</organism>
<evidence type="ECO:0000313" key="12">
    <source>
        <dbReference type="RefSeq" id="XP_022148666.1"/>
    </source>
</evidence>
<accession>A0A6J1D641</accession>
<dbReference type="SUPFAM" id="SSF46458">
    <property type="entry name" value="Globin-like"/>
    <property type="match status" value="1"/>
</dbReference>
<evidence type="ECO:0000256" key="2">
    <source>
        <dbReference type="ARBA" id="ARBA00007609"/>
    </source>
</evidence>
<evidence type="ECO:0000259" key="10">
    <source>
        <dbReference type="PROSITE" id="PS01033"/>
    </source>
</evidence>
<comment type="similarity">
    <text evidence="2 8">Belongs to the plant globin family.</text>
</comment>
<dbReference type="GO" id="GO:0019825">
    <property type="term" value="F:oxygen binding"/>
    <property type="evidence" value="ECO:0007669"/>
    <property type="project" value="InterPro"/>
</dbReference>
<comment type="cofactor">
    <cofactor evidence="1">
        <name>heme b</name>
        <dbReference type="ChEBI" id="CHEBI:60344"/>
    </cofactor>
</comment>
<keyword evidence="5" id="KW-0560">Oxidoreductase</keyword>
<dbReference type="OrthoDB" id="436496at2759"/>
<proteinExistence type="inferred from homology"/>
<dbReference type="GO" id="GO:0020037">
    <property type="term" value="F:heme binding"/>
    <property type="evidence" value="ECO:0007669"/>
    <property type="project" value="InterPro"/>
</dbReference>
<evidence type="ECO:0000256" key="5">
    <source>
        <dbReference type="ARBA" id="ARBA00023002"/>
    </source>
</evidence>
<evidence type="ECO:0000256" key="1">
    <source>
        <dbReference type="ARBA" id="ARBA00001970"/>
    </source>
</evidence>
<dbReference type="InterPro" id="IPR001032">
    <property type="entry name" value="Leghaemoglobin-like"/>
</dbReference>
<dbReference type="InterPro" id="IPR019824">
    <property type="entry name" value="Leghaemoglobin_Fe_BS"/>
</dbReference>
<feature type="compositionally biased region" description="Basic and acidic residues" evidence="9">
    <location>
        <begin position="1"/>
        <end position="12"/>
    </location>
</feature>
<dbReference type="GeneID" id="111017269"/>
<dbReference type="PROSITE" id="PS00208">
    <property type="entry name" value="PLANT_GLOBIN"/>
    <property type="match status" value="1"/>
</dbReference>
<sequence length="178" mass="19879">MNFLNKEKHQNRDMGTCGGEGKGFTEEQEALVVKSWSVMKKNSADLALKFFFKIFEIAPSAQKLFPFLRDAKVPLDQNPKLKPHALNVFTLTCESAVQLRKAGKASARKATLKRLGATHLKYGVLDEHFEVTKFALLETIKEGIPEMWSVEMKGAWAEAYDQLVAAIKAEMKPSSTSS</sequence>
<dbReference type="KEGG" id="mcha:111017269"/>